<dbReference type="AlphaFoldDB" id="A0A921MWQ8"/>
<comment type="caution">
    <text evidence="1">The sequence shown here is derived from an EMBL/GenBank/DDBJ whole genome shotgun (WGS) entry which is preliminary data.</text>
</comment>
<evidence type="ECO:0000313" key="2">
    <source>
        <dbReference type="Proteomes" id="UP000742460"/>
    </source>
</evidence>
<evidence type="ECO:0000313" key="1">
    <source>
        <dbReference type="EMBL" id="HJG91376.1"/>
    </source>
</evidence>
<dbReference type="Proteomes" id="UP000742460">
    <property type="component" value="Unassembled WGS sequence"/>
</dbReference>
<reference evidence="1" key="2">
    <citation type="submission" date="2021-09" db="EMBL/GenBank/DDBJ databases">
        <authorList>
            <person name="Gilroy R."/>
        </authorList>
    </citation>
    <scope>NUCLEOTIDE SEQUENCE</scope>
    <source>
        <strain evidence="1">ChiGjej5B5-22894</strain>
    </source>
</reference>
<organism evidence="1 2">
    <name type="scientific">Brachybacterium massiliense</name>
    <dbReference type="NCBI Taxonomy" id="1755098"/>
    <lineage>
        <taxon>Bacteria</taxon>
        <taxon>Bacillati</taxon>
        <taxon>Actinomycetota</taxon>
        <taxon>Actinomycetes</taxon>
        <taxon>Micrococcales</taxon>
        <taxon>Dermabacteraceae</taxon>
        <taxon>Brachybacterium</taxon>
    </lineage>
</organism>
<sequence length="106" mass="11250">MVFSGPTLTHPASGGTALHEREQIRALLLEQRPDLEQRMLVGPSGALVIPLPAGGSIEIGRMRRRGRVRWVVVSPSADGASLREPAGPAGVVRTALGVLRESEVHS</sequence>
<dbReference type="EMBL" id="DYUE01000152">
    <property type="protein sequence ID" value="HJG91376.1"/>
    <property type="molecule type" value="Genomic_DNA"/>
</dbReference>
<gene>
    <name evidence="1" type="ORF">K8V81_06585</name>
</gene>
<name>A0A921MWQ8_9MICO</name>
<proteinExistence type="predicted"/>
<accession>A0A921MWQ8</accession>
<reference evidence="1" key="1">
    <citation type="journal article" date="2021" name="PeerJ">
        <title>Extensive microbial diversity within the chicken gut microbiome revealed by metagenomics and culture.</title>
        <authorList>
            <person name="Gilroy R."/>
            <person name="Ravi A."/>
            <person name="Getino M."/>
            <person name="Pursley I."/>
            <person name="Horton D.L."/>
            <person name="Alikhan N.F."/>
            <person name="Baker D."/>
            <person name="Gharbi K."/>
            <person name="Hall N."/>
            <person name="Watson M."/>
            <person name="Adriaenssens E.M."/>
            <person name="Foster-Nyarko E."/>
            <person name="Jarju S."/>
            <person name="Secka A."/>
            <person name="Antonio M."/>
            <person name="Oren A."/>
            <person name="Chaudhuri R.R."/>
            <person name="La Ragione R."/>
            <person name="Hildebrand F."/>
            <person name="Pallen M.J."/>
        </authorList>
    </citation>
    <scope>NUCLEOTIDE SEQUENCE</scope>
    <source>
        <strain evidence="1">ChiGjej5B5-22894</strain>
    </source>
</reference>
<protein>
    <submittedName>
        <fullName evidence="1">Uncharacterized protein</fullName>
    </submittedName>
</protein>